<evidence type="ECO:0000313" key="11">
    <source>
        <dbReference type="EMBL" id="KZO92277.1"/>
    </source>
</evidence>
<dbReference type="OrthoDB" id="19092at2759"/>
<evidence type="ECO:0008006" key="13">
    <source>
        <dbReference type="Google" id="ProtNLM"/>
    </source>
</evidence>
<dbReference type="PANTHER" id="PTHR23065:SF7">
    <property type="entry name" value="NOSTRIN, ISOFORM H"/>
    <property type="match status" value="1"/>
</dbReference>
<comment type="subcellular location">
    <subcellularLocation>
        <location evidence="1">Cytoplasm</location>
        <location evidence="1">Cytoskeleton</location>
    </subcellularLocation>
</comment>
<feature type="compositionally biased region" description="Pro residues" evidence="8">
    <location>
        <begin position="785"/>
        <end position="803"/>
    </location>
</feature>
<evidence type="ECO:0000256" key="1">
    <source>
        <dbReference type="ARBA" id="ARBA00004245"/>
    </source>
</evidence>
<evidence type="ECO:0000256" key="4">
    <source>
        <dbReference type="ARBA" id="ARBA00022553"/>
    </source>
</evidence>
<dbReference type="Proteomes" id="UP000076738">
    <property type="component" value="Unassembled WGS sequence"/>
</dbReference>
<feature type="compositionally biased region" description="Polar residues" evidence="8">
    <location>
        <begin position="423"/>
        <end position="432"/>
    </location>
</feature>
<feature type="region of interest" description="Disordered" evidence="8">
    <location>
        <begin position="305"/>
        <end position="324"/>
    </location>
</feature>
<feature type="domain" description="F-BAR" evidence="10">
    <location>
        <begin position="29"/>
        <end position="282"/>
    </location>
</feature>
<feature type="compositionally biased region" description="Basic and acidic residues" evidence="8">
    <location>
        <begin position="689"/>
        <end position="744"/>
    </location>
</feature>
<feature type="compositionally biased region" description="Pro residues" evidence="8">
    <location>
        <begin position="836"/>
        <end position="848"/>
    </location>
</feature>
<keyword evidence="3" id="KW-0963">Cytoplasm</keyword>
<feature type="compositionally biased region" description="Pro residues" evidence="8">
    <location>
        <begin position="366"/>
        <end position="382"/>
    </location>
</feature>
<keyword evidence="12" id="KW-1185">Reference proteome</keyword>
<feature type="compositionally biased region" description="Polar residues" evidence="8">
    <location>
        <begin position="611"/>
        <end position="624"/>
    </location>
</feature>
<feature type="compositionally biased region" description="Low complexity" evidence="8">
    <location>
        <begin position="819"/>
        <end position="835"/>
    </location>
</feature>
<feature type="region of interest" description="Disordered" evidence="8">
    <location>
        <begin position="457"/>
        <end position="910"/>
    </location>
</feature>
<keyword evidence="7" id="KW-0175">Coiled coil</keyword>
<accession>A0A167I419</accession>
<feature type="region of interest" description="Disordered" evidence="8">
    <location>
        <begin position="1"/>
        <end position="21"/>
    </location>
</feature>
<sequence length="979" mass="108011">MMAQRRPSSATSLSNFAHQQDPPAEQAGLDFCNAFWGPSDAGYDVLLARMRGAMRTMEELRAFWKERAAIENEYAGKLAKLARFQLGRDEIGELRNSLDTLKVETEKQAVVHQELAGKMRQELELPVGSFITRQVSHKKTIQATVEKGLKNKQAQEGHVQKARERYESDCLKINSAMAQQTLVQGKELERVRMKLERAQATIGSNEKEYHSFTRALADTTKKWEQQWKDFCDTCQDLEDDRIEFMKDNVWSYANAVSSVCVSDDESCEHIRVSLEQLEVDRDMENFISAYGTGSIIPDPPRFVDFRAGAPGDTQQGRRGRLAQFVRESKKVGGPLYGTTPVEDYELDNGAHSGGSRAATPLDAHPALPPQPLPPPFSQPPPQQGSYQGHPGRSGALEPVMLNVGGTAYPVDPNADPQRYQHPRQPSISNSVGTVSTTAIATPGASDDPLAQAMNQLRQDSVRRGTPTRKDTINSVTSPHSATSAYSSATGGGSAHPNKAQPPHPINYDAISESIVGGPPPGTTPSGQNGAPMAKFMQQPVRPSHDGPVDEALRNYQQSFPGENKHPSRPGSSMSRNSTQHVQQAPPPSNQNLQRPVSPAREGFPGIGAQGRSPSPSFNQNQQRAVSPYGRSISPGQHMPMSDSPAGMSGRDLSPQPPTIGRSVSPGAAMGRPVSPAGVYGIELDASGKVARDSVAEEYERKRREEEDRRRREEEERLRRQREEEERMRRAKEEEDRRRREEEVRQQQMAEQARLAEQARQQQQQQQQQQSMYNQPPARPGYGNYPPGPPGGQPPYQQGPPPAQTYPMQNDMQRGPPQPTQYQPPAQAPQQAYGAPPQQPGYAQPPPQQYQPAARQPSYDNYYQQQPLQQAPPPPAPSQQTVQQQGGGQVPLQDLGIPASGNGGNPPTGQWTSTGEGILFYVKALYDYQASIDEEFDFQTGDIIAVTATPEDGWWSGELLDEARRQKGKHIFPSNFVCLF</sequence>
<dbReference type="EMBL" id="KV417312">
    <property type="protein sequence ID" value="KZO92277.1"/>
    <property type="molecule type" value="Genomic_DNA"/>
</dbReference>
<dbReference type="PROSITE" id="PS50002">
    <property type="entry name" value="SH3"/>
    <property type="match status" value="1"/>
</dbReference>
<evidence type="ECO:0000256" key="2">
    <source>
        <dbReference type="ARBA" id="ARBA00022443"/>
    </source>
</evidence>
<evidence type="ECO:0000256" key="6">
    <source>
        <dbReference type="PROSITE-ProRule" id="PRU00192"/>
    </source>
</evidence>
<proteinExistence type="predicted"/>
<protein>
    <recommendedName>
        <fullName evidence="13">SH3 domain-containing protein</fullName>
    </recommendedName>
</protein>
<dbReference type="GO" id="GO:0120104">
    <property type="term" value="C:mitotic actomyosin contractile ring, proximal layer"/>
    <property type="evidence" value="ECO:0007669"/>
    <property type="project" value="TreeGrafter"/>
</dbReference>
<evidence type="ECO:0000259" key="10">
    <source>
        <dbReference type="PROSITE" id="PS51741"/>
    </source>
</evidence>
<dbReference type="SUPFAM" id="SSF50044">
    <property type="entry name" value="SH3-domain"/>
    <property type="match status" value="1"/>
</dbReference>
<keyword evidence="4" id="KW-0597">Phosphoprotein</keyword>
<dbReference type="SUPFAM" id="SSF103657">
    <property type="entry name" value="BAR/IMD domain-like"/>
    <property type="match status" value="1"/>
</dbReference>
<dbReference type="InterPro" id="IPR027267">
    <property type="entry name" value="AH/BAR_dom_sf"/>
</dbReference>
<dbReference type="InterPro" id="IPR001060">
    <property type="entry name" value="FCH_dom"/>
</dbReference>
<dbReference type="PROSITE" id="PS51741">
    <property type="entry name" value="F_BAR"/>
    <property type="match status" value="1"/>
</dbReference>
<evidence type="ECO:0000259" key="9">
    <source>
        <dbReference type="PROSITE" id="PS50002"/>
    </source>
</evidence>
<dbReference type="InterPro" id="IPR001452">
    <property type="entry name" value="SH3_domain"/>
</dbReference>
<dbReference type="STRING" id="1330018.A0A167I419"/>
<evidence type="ECO:0000313" key="12">
    <source>
        <dbReference type="Proteomes" id="UP000076738"/>
    </source>
</evidence>
<dbReference type="GO" id="GO:0005543">
    <property type="term" value="F:phospholipid binding"/>
    <property type="evidence" value="ECO:0007669"/>
    <property type="project" value="TreeGrafter"/>
</dbReference>
<dbReference type="PRINTS" id="PR00499">
    <property type="entry name" value="P67PHOX"/>
</dbReference>
<feature type="region of interest" description="Disordered" evidence="8">
    <location>
        <begin position="332"/>
        <end position="432"/>
    </location>
</feature>
<dbReference type="CDD" id="cd07651">
    <property type="entry name" value="F-BAR_PombeCdc15_like"/>
    <property type="match status" value="1"/>
</dbReference>
<feature type="compositionally biased region" description="Polar residues" evidence="8">
    <location>
        <begin position="1"/>
        <end position="18"/>
    </location>
</feature>
<feature type="compositionally biased region" description="Polar residues" evidence="8">
    <location>
        <begin position="569"/>
        <end position="582"/>
    </location>
</feature>
<name>A0A167I419_CALVF</name>
<evidence type="ECO:0000256" key="5">
    <source>
        <dbReference type="ARBA" id="ARBA00023212"/>
    </source>
</evidence>
<dbReference type="InterPro" id="IPR031160">
    <property type="entry name" value="F_BAR_dom"/>
</dbReference>
<dbReference type="PANTHER" id="PTHR23065">
    <property type="entry name" value="PROLINE-SERINE-THREONINE PHOSPHATASE INTERACTING PROTEIN 1"/>
    <property type="match status" value="1"/>
</dbReference>
<dbReference type="SMART" id="SM00326">
    <property type="entry name" value="SH3"/>
    <property type="match status" value="1"/>
</dbReference>
<dbReference type="Pfam" id="PF00018">
    <property type="entry name" value="SH3_1"/>
    <property type="match status" value="1"/>
</dbReference>
<dbReference type="Gene3D" id="2.30.30.40">
    <property type="entry name" value="SH3 Domains"/>
    <property type="match status" value="1"/>
</dbReference>
<evidence type="ECO:0000256" key="7">
    <source>
        <dbReference type="PROSITE-ProRule" id="PRU01077"/>
    </source>
</evidence>
<dbReference type="Gene3D" id="1.20.1270.60">
    <property type="entry name" value="Arfaptin homology (AH) domain/BAR domain"/>
    <property type="match status" value="1"/>
</dbReference>
<keyword evidence="2 6" id="KW-0728">SH3 domain</keyword>
<dbReference type="InterPro" id="IPR036028">
    <property type="entry name" value="SH3-like_dom_sf"/>
</dbReference>
<dbReference type="CDD" id="cd00174">
    <property type="entry name" value="SH3"/>
    <property type="match status" value="1"/>
</dbReference>
<dbReference type="FunFam" id="2.30.30.40:FF:000312">
    <property type="entry name" value="Related to Cell division control protein 15"/>
    <property type="match status" value="1"/>
</dbReference>
<evidence type="ECO:0000256" key="3">
    <source>
        <dbReference type="ARBA" id="ARBA00022490"/>
    </source>
</evidence>
<feature type="compositionally biased region" description="Low complexity" evidence="8">
    <location>
        <begin position="476"/>
        <end position="488"/>
    </location>
</feature>
<feature type="compositionally biased region" description="Basic and acidic residues" evidence="8">
    <location>
        <begin position="459"/>
        <end position="471"/>
    </location>
</feature>
<dbReference type="Pfam" id="PF00611">
    <property type="entry name" value="FCH"/>
    <property type="match status" value="1"/>
</dbReference>
<keyword evidence="5" id="KW-0206">Cytoskeleton</keyword>
<dbReference type="SMART" id="SM00055">
    <property type="entry name" value="FCH"/>
    <property type="match status" value="1"/>
</dbReference>
<reference evidence="11 12" key="1">
    <citation type="journal article" date="2016" name="Mol. Biol. Evol.">
        <title>Comparative Genomics of Early-Diverging Mushroom-Forming Fungi Provides Insights into the Origins of Lignocellulose Decay Capabilities.</title>
        <authorList>
            <person name="Nagy L.G."/>
            <person name="Riley R."/>
            <person name="Tritt A."/>
            <person name="Adam C."/>
            <person name="Daum C."/>
            <person name="Floudas D."/>
            <person name="Sun H."/>
            <person name="Yadav J.S."/>
            <person name="Pangilinan J."/>
            <person name="Larsson K.H."/>
            <person name="Matsuura K."/>
            <person name="Barry K."/>
            <person name="Labutti K."/>
            <person name="Kuo R."/>
            <person name="Ohm R.A."/>
            <person name="Bhattacharya S.S."/>
            <person name="Shirouzu T."/>
            <person name="Yoshinaga Y."/>
            <person name="Martin F.M."/>
            <person name="Grigoriev I.V."/>
            <person name="Hibbett D.S."/>
        </authorList>
    </citation>
    <scope>NUCLEOTIDE SEQUENCE [LARGE SCALE GENOMIC DNA]</scope>
    <source>
        <strain evidence="11 12">TUFC12733</strain>
    </source>
</reference>
<feature type="compositionally biased region" description="Basic and acidic residues" evidence="8">
    <location>
        <begin position="542"/>
        <end position="552"/>
    </location>
</feature>
<dbReference type="AlphaFoldDB" id="A0A167I419"/>
<organism evidence="11 12">
    <name type="scientific">Calocera viscosa (strain TUFC12733)</name>
    <dbReference type="NCBI Taxonomy" id="1330018"/>
    <lineage>
        <taxon>Eukaryota</taxon>
        <taxon>Fungi</taxon>
        <taxon>Dikarya</taxon>
        <taxon>Basidiomycota</taxon>
        <taxon>Agaricomycotina</taxon>
        <taxon>Dacrymycetes</taxon>
        <taxon>Dacrymycetales</taxon>
        <taxon>Dacrymycetaceae</taxon>
        <taxon>Calocera</taxon>
    </lineage>
</organism>
<dbReference type="GO" id="GO:0030036">
    <property type="term" value="P:actin cytoskeleton organization"/>
    <property type="evidence" value="ECO:0007669"/>
    <property type="project" value="UniProtKB-ARBA"/>
</dbReference>
<gene>
    <name evidence="11" type="ORF">CALVIDRAFT_551097</name>
</gene>
<evidence type="ECO:0000256" key="8">
    <source>
        <dbReference type="SAM" id="MobiDB-lite"/>
    </source>
</evidence>
<feature type="domain" description="SH3" evidence="9">
    <location>
        <begin position="916"/>
        <end position="979"/>
    </location>
</feature>
<dbReference type="GO" id="GO:0009898">
    <property type="term" value="C:cytoplasmic side of plasma membrane"/>
    <property type="evidence" value="ECO:0007669"/>
    <property type="project" value="TreeGrafter"/>
</dbReference>
<feature type="compositionally biased region" description="Low complexity" evidence="8">
    <location>
        <begin position="745"/>
        <end position="769"/>
    </location>
</feature>
<dbReference type="FunFam" id="1.20.1270.60:FF:000045">
    <property type="entry name" value="Cell division control protein"/>
    <property type="match status" value="1"/>
</dbReference>